<dbReference type="GO" id="GO:0009295">
    <property type="term" value="C:nucleoid"/>
    <property type="evidence" value="ECO:0007669"/>
    <property type="project" value="TreeGrafter"/>
</dbReference>
<dbReference type="PANTHER" id="PTHR10302:SF0">
    <property type="entry name" value="SINGLE-STRANDED DNA-BINDING PROTEIN, MITOCHONDRIAL"/>
    <property type="match status" value="1"/>
</dbReference>
<sequence>MSKSINRVQLLGNIGREPEIKTTNGGIRVATLSVATSESWKDKQSGDWHERTEWHRVVVWSPVLVKRIEEQVTTGTPVIVEGKLETRMWEHDGQKKYVTEIVVRPYVGDLIVLNRRSIEPKADTAPEDFTPAPSAADYFQGAAVPVNELEDEIPF</sequence>
<dbReference type="Pfam" id="PF00436">
    <property type="entry name" value="SSB"/>
    <property type="match status" value="1"/>
</dbReference>
<dbReference type="PATRIC" id="fig|1329909.3.peg.2587"/>
<dbReference type="GO" id="GO:0006260">
    <property type="term" value="P:DNA replication"/>
    <property type="evidence" value="ECO:0007669"/>
    <property type="project" value="UniProtKB-UniRule"/>
</dbReference>
<dbReference type="Proteomes" id="UP000015525">
    <property type="component" value="Unassembled WGS sequence"/>
</dbReference>
<protein>
    <recommendedName>
        <fullName evidence="3 4">Single-stranded DNA-binding protein</fullName>
        <shortName evidence="3">SSB</shortName>
    </recommendedName>
</protein>
<keyword evidence="2 3" id="KW-0233">DNA recombination</keyword>
<dbReference type="InterPro" id="IPR000424">
    <property type="entry name" value="Primosome_PriB/ssb"/>
</dbReference>
<proteinExistence type="inferred from homology"/>
<dbReference type="InterPro" id="IPR011344">
    <property type="entry name" value="ssDNA-bd"/>
</dbReference>
<keyword evidence="1 3" id="KW-0238">DNA-binding</keyword>
<name>T0GXH7_9SPHN</name>
<evidence type="ECO:0000256" key="1">
    <source>
        <dbReference type="ARBA" id="ARBA00023125"/>
    </source>
</evidence>
<dbReference type="InterPro" id="IPR012340">
    <property type="entry name" value="NA-bd_OB-fold"/>
</dbReference>
<dbReference type="GO" id="GO:0003697">
    <property type="term" value="F:single-stranded DNA binding"/>
    <property type="evidence" value="ECO:0007669"/>
    <property type="project" value="UniProtKB-UniRule"/>
</dbReference>
<dbReference type="Gene3D" id="2.40.50.140">
    <property type="entry name" value="Nucleic acid-binding proteins"/>
    <property type="match status" value="1"/>
</dbReference>
<keyword evidence="6" id="KW-1185">Reference proteome</keyword>
<evidence type="ECO:0000313" key="5">
    <source>
        <dbReference type="EMBL" id="EQB04648.1"/>
    </source>
</evidence>
<gene>
    <name evidence="5" type="ORF">L288_13430</name>
</gene>
<comment type="caution">
    <text evidence="3">Lacks conserved residue(s) required for the propagation of feature annotation.</text>
</comment>
<comment type="caution">
    <text evidence="5">The sequence shown here is derived from an EMBL/GenBank/DDBJ whole genome shotgun (WGS) entry which is preliminary data.</text>
</comment>
<dbReference type="AlphaFoldDB" id="T0GXH7"/>
<comment type="subunit">
    <text evidence="3">Homotetramer.</text>
</comment>
<evidence type="ECO:0000256" key="2">
    <source>
        <dbReference type="ARBA" id="ARBA00023172"/>
    </source>
</evidence>
<dbReference type="PROSITE" id="PS50935">
    <property type="entry name" value="SSB"/>
    <property type="match status" value="1"/>
</dbReference>
<comment type="function">
    <text evidence="3">Plays an important role in DNA replication, recombination and repair. Binds to ssDNA and to an array of partner proteins to recruit them to their sites of action during DNA metabolism.</text>
</comment>
<keyword evidence="3" id="KW-0235">DNA replication</keyword>
<dbReference type="EMBL" id="ATHO01000119">
    <property type="protein sequence ID" value="EQB04648.1"/>
    <property type="molecule type" value="Genomic_DNA"/>
</dbReference>
<dbReference type="PIRSF" id="PIRSF002070">
    <property type="entry name" value="SSB"/>
    <property type="match status" value="1"/>
</dbReference>
<evidence type="ECO:0000256" key="3">
    <source>
        <dbReference type="HAMAP-Rule" id="MF_00984"/>
    </source>
</evidence>
<dbReference type="RefSeq" id="WP_020817764.1">
    <property type="nucleotide sequence ID" value="NZ_ATHO01000119.1"/>
</dbReference>
<reference evidence="5 6" key="1">
    <citation type="journal article" date="2013" name="Genome Announc.">
        <title>Draft Genome Sequence of Sphingobium quisquiliarum Strain P25T, a Novel Hexachlorocyclohexane (HCH)-Degrading Bacterium Isolated from an HCH Dumpsite.</title>
        <authorList>
            <person name="Kumar Singh A."/>
            <person name="Sangwan N."/>
            <person name="Sharma A."/>
            <person name="Gupta V."/>
            <person name="Khurana J.P."/>
            <person name="Lal R."/>
        </authorList>
    </citation>
    <scope>NUCLEOTIDE SEQUENCE [LARGE SCALE GENOMIC DNA]</scope>
    <source>
        <strain evidence="5 6">P25</strain>
    </source>
</reference>
<evidence type="ECO:0000256" key="4">
    <source>
        <dbReference type="PIRNR" id="PIRNR002070"/>
    </source>
</evidence>
<keyword evidence="3" id="KW-0234">DNA repair</keyword>
<dbReference type="HAMAP" id="MF_00984">
    <property type="entry name" value="SSB"/>
    <property type="match status" value="1"/>
</dbReference>
<dbReference type="PANTHER" id="PTHR10302">
    <property type="entry name" value="SINGLE-STRANDED DNA-BINDING PROTEIN"/>
    <property type="match status" value="1"/>
</dbReference>
<feature type="short sequence motif" description="Important for interaction with partner proteins" evidence="3">
    <location>
        <begin position="150"/>
        <end position="155"/>
    </location>
</feature>
<keyword evidence="3" id="KW-0227">DNA damage</keyword>
<organism evidence="5 6">
    <name type="scientific">Sphingobium quisquiliarum P25</name>
    <dbReference type="NCBI Taxonomy" id="1329909"/>
    <lineage>
        <taxon>Bacteria</taxon>
        <taxon>Pseudomonadati</taxon>
        <taxon>Pseudomonadota</taxon>
        <taxon>Alphaproteobacteria</taxon>
        <taxon>Sphingomonadales</taxon>
        <taxon>Sphingomonadaceae</taxon>
        <taxon>Sphingobium</taxon>
    </lineage>
</organism>
<evidence type="ECO:0000313" key="6">
    <source>
        <dbReference type="Proteomes" id="UP000015525"/>
    </source>
</evidence>
<dbReference type="SUPFAM" id="SSF50249">
    <property type="entry name" value="Nucleic acid-binding proteins"/>
    <property type="match status" value="1"/>
</dbReference>
<dbReference type="CDD" id="cd04496">
    <property type="entry name" value="SSB_OBF"/>
    <property type="match status" value="1"/>
</dbReference>
<dbReference type="GO" id="GO:0006281">
    <property type="term" value="P:DNA repair"/>
    <property type="evidence" value="ECO:0007669"/>
    <property type="project" value="UniProtKB-UniRule"/>
</dbReference>
<accession>T0GXH7</accession>
<dbReference type="GO" id="GO:0006310">
    <property type="term" value="P:DNA recombination"/>
    <property type="evidence" value="ECO:0007669"/>
    <property type="project" value="UniProtKB-UniRule"/>
</dbReference>
<dbReference type="NCBIfam" id="TIGR00621">
    <property type="entry name" value="ssb"/>
    <property type="match status" value="1"/>
</dbReference>